<dbReference type="PANTHER" id="PTHR32194:SF6">
    <property type="entry name" value="PROTEASOME SUBUNIT BETA"/>
    <property type="match status" value="1"/>
</dbReference>
<evidence type="ECO:0000256" key="3">
    <source>
        <dbReference type="ARBA" id="ARBA00023242"/>
    </source>
</evidence>
<keyword evidence="1 6" id="KW-0963">Cytoplasm</keyword>
<name>A0ABP1RG94_9HEXA</name>
<evidence type="ECO:0000256" key="5">
    <source>
        <dbReference type="ARBA" id="ARBA00026071"/>
    </source>
</evidence>
<dbReference type="Pfam" id="PF00227">
    <property type="entry name" value="Proteasome"/>
    <property type="match status" value="1"/>
</dbReference>
<evidence type="ECO:0000313" key="9">
    <source>
        <dbReference type="EMBL" id="CAL8127457.1"/>
    </source>
</evidence>
<keyword evidence="2 6" id="KW-0647">Proteasome</keyword>
<dbReference type="InterPro" id="IPR023333">
    <property type="entry name" value="Proteasome_suB-type"/>
</dbReference>
<comment type="caution">
    <text evidence="9">The sequence shown here is derived from an EMBL/GenBank/DDBJ whole genome shotgun (WGS) entry which is preliminary data.</text>
</comment>
<dbReference type="EMBL" id="CAXLJM020000072">
    <property type="protein sequence ID" value="CAL8127457.1"/>
    <property type="molecule type" value="Genomic_DNA"/>
</dbReference>
<evidence type="ECO:0000256" key="1">
    <source>
        <dbReference type="ARBA" id="ARBA00022490"/>
    </source>
</evidence>
<comment type="subunit">
    <text evidence="5">The 26S proteasome consists of a 20S proteasome core and two 19S regulatory subunits. The 20S proteasome core is composed of 28 subunits that are arranged in four stacked rings, resulting in a barrel-shaped structure. The two end rings are each formed by seven alpha subunits, and the two central rings are each formed by seven beta subunits. The catalytic chamber with the active sites is on the inside of the barrel.</text>
</comment>
<dbReference type="PANTHER" id="PTHR32194">
    <property type="entry name" value="METALLOPROTEASE TLDD"/>
    <property type="match status" value="1"/>
</dbReference>
<reference evidence="9 10" key="1">
    <citation type="submission" date="2024-08" db="EMBL/GenBank/DDBJ databases">
        <authorList>
            <person name="Cucini C."/>
            <person name="Frati F."/>
        </authorList>
    </citation>
    <scope>NUCLEOTIDE SEQUENCE [LARGE SCALE GENOMIC DNA]</scope>
</reference>
<evidence type="ECO:0000313" key="8">
    <source>
        <dbReference type="EMBL" id="CAL8121880.1"/>
    </source>
</evidence>
<organism evidence="9 10">
    <name type="scientific">Orchesella dallaii</name>
    <dbReference type="NCBI Taxonomy" id="48710"/>
    <lineage>
        <taxon>Eukaryota</taxon>
        <taxon>Metazoa</taxon>
        <taxon>Ecdysozoa</taxon>
        <taxon>Arthropoda</taxon>
        <taxon>Hexapoda</taxon>
        <taxon>Collembola</taxon>
        <taxon>Entomobryomorpha</taxon>
        <taxon>Entomobryoidea</taxon>
        <taxon>Orchesellidae</taxon>
        <taxon>Orchesellinae</taxon>
        <taxon>Orchesella</taxon>
    </lineage>
</organism>
<dbReference type="EMBL" id="CAXLJM020000066">
    <property type="protein sequence ID" value="CAL8121880.1"/>
    <property type="molecule type" value="Genomic_DNA"/>
</dbReference>
<dbReference type="InterPro" id="IPR016050">
    <property type="entry name" value="Proteasome_bsu_CS"/>
</dbReference>
<feature type="region of interest" description="Disordered" evidence="7">
    <location>
        <begin position="1"/>
        <end position="32"/>
    </location>
</feature>
<keyword evidence="10" id="KW-1185">Reference proteome</keyword>
<sequence length="259" mass="28643">MANAQGPSFERFSTSIPTMPSAAALGPMKRTQTPVSTGTSVLGLRYDGGIVLAADTLASYGSLLRYRDCTRLHKVNDNTVIACMGDYADFQYLLSIIEQKAITEDCMDDGFNITARSLHSWLTRVLYNKRCKFDPLWTTFLVAGSDMDDDGQKTEFLGYVDKLGTAYKDGIIATGYGSMLATPLMREAVEAKTKDGGQLTEQDAINVINDCMKILYYRDARAHFRYEIAVIPTTGSARIEAPVEVKGDWQVAHLIRGYE</sequence>
<evidence type="ECO:0000256" key="2">
    <source>
        <dbReference type="ARBA" id="ARBA00022942"/>
    </source>
</evidence>
<protein>
    <recommendedName>
        <fullName evidence="6">Proteasome subunit beta</fullName>
    </recommendedName>
</protein>
<evidence type="ECO:0000256" key="4">
    <source>
        <dbReference type="ARBA" id="ARBA00024953"/>
    </source>
</evidence>
<keyword evidence="3 6" id="KW-0539">Nucleus</keyword>
<dbReference type="InterPro" id="IPR016295">
    <property type="entry name" value="Proteasome_beta4"/>
</dbReference>
<gene>
    <name evidence="8" type="ORF">ODALV1_LOCUS19577</name>
    <name evidence="9" type="ORF">ODALV1_LOCUS21847</name>
</gene>
<comment type="similarity">
    <text evidence="6">Belongs to the peptidase T1B family.</text>
</comment>
<proteinExistence type="inferred from homology"/>
<dbReference type="InterPro" id="IPR029055">
    <property type="entry name" value="Ntn_hydrolases_N"/>
</dbReference>
<dbReference type="CDD" id="cd03760">
    <property type="entry name" value="proteasome_beta_type_4"/>
    <property type="match status" value="1"/>
</dbReference>
<dbReference type="SUPFAM" id="SSF56235">
    <property type="entry name" value="N-terminal nucleophile aminohydrolases (Ntn hydrolases)"/>
    <property type="match status" value="1"/>
</dbReference>
<dbReference type="InterPro" id="IPR001353">
    <property type="entry name" value="Proteasome_sua/b"/>
</dbReference>
<evidence type="ECO:0000256" key="7">
    <source>
        <dbReference type="SAM" id="MobiDB-lite"/>
    </source>
</evidence>
<evidence type="ECO:0000256" key="6">
    <source>
        <dbReference type="PIRNR" id="PIRNR001213"/>
    </source>
</evidence>
<dbReference type="Gene3D" id="3.60.20.10">
    <property type="entry name" value="Glutamine Phosphoribosylpyrophosphate, subunit 1, domain 1"/>
    <property type="match status" value="1"/>
</dbReference>
<dbReference type="PROSITE" id="PS00854">
    <property type="entry name" value="PROTEASOME_BETA_1"/>
    <property type="match status" value="1"/>
</dbReference>
<comment type="subcellular location">
    <subcellularLocation>
        <location evidence="6">Cytoplasm</location>
    </subcellularLocation>
    <subcellularLocation>
        <location evidence="6">Nucleus</location>
    </subcellularLocation>
</comment>
<comment type="function">
    <text evidence="4">Non-catalytic component of the proteasome, a multicatalytic proteinase complex which is characterized by its ability to cleave peptides with Arg, Phe, Tyr, Leu, and Glu adjacent to the leaving group at neutral or slightly basic pH. The proteasome has an ATP-dependent proteolytic activity.</text>
</comment>
<accession>A0ABP1RG94</accession>
<dbReference type="PIRSF" id="PIRSF001213">
    <property type="entry name" value="Psome_endopept_beta"/>
    <property type="match status" value="1"/>
</dbReference>
<dbReference type="Proteomes" id="UP001642540">
    <property type="component" value="Unassembled WGS sequence"/>
</dbReference>
<evidence type="ECO:0000313" key="10">
    <source>
        <dbReference type="Proteomes" id="UP001642540"/>
    </source>
</evidence>